<reference evidence="5 6" key="1">
    <citation type="submission" date="2019-09" db="EMBL/GenBank/DDBJ databases">
        <title>Draft genome sequence of Psychrobacter nivimaris LAMA 639, in search for biotechnological relevant genes.</title>
        <authorList>
            <person name="Lima A.O.S."/>
            <person name="Staloch B.E.K."/>
            <person name="Freitas R.C."/>
            <person name="Niero H."/>
            <person name="Silva M.A.C."/>
        </authorList>
    </citation>
    <scope>NUCLEOTIDE SEQUENCE [LARGE SCALE GENOMIC DNA]</scope>
    <source>
        <strain evidence="5 6">LAMA 639</strain>
    </source>
</reference>
<dbReference type="AlphaFoldDB" id="A0A6N7C2S2"/>
<evidence type="ECO:0000313" key="6">
    <source>
        <dbReference type="Proteomes" id="UP000471465"/>
    </source>
</evidence>
<evidence type="ECO:0000256" key="3">
    <source>
        <dbReference type="PIRSR" id="PIRSR037375-1"/>
    </source>
</evidence>
<dbReference type="PIRSF" id="PIRSF037375">
    <property type="entry name" value="Autotrns_EstA"/>
    <property type="match status" value="1"/>
</dbReference>
<dbReference type="SUPFAM" id="SSF103515">
    <property type="entry name" value="Autotransporter"/>
    <property type="match status" value="1"/>
</dbReference>
<name>A0A6N7C2S2_9GAMM</name>
<dbReference type="InterPro" id="IPR001087">
    <property type="entry name" value="GDSL"/>
</dbReference>
<dbReference type="Pfam" id="PF00657">
    <property type="entry name" value="Lipase_GDSL"/>
    <property type="match status" value="1"/>
</dbReference>
<dbReference type="SUPFAM" id="SSF52266">
    <property type="entry name" value="SGNH hydrolase"/>
    <property type="match status" value="1"/>
</dbReference>
<dbReference type="SMART" id="SM00869">
    <property type="entry name" value="Autotransporter"/>
    <property type="match status" value="1"/>
</dbReference>
<evidence type="ECO:0000313" key="5">
    <source>
        <dbReference type="EMBL" id="KAF0569633.1"/>
    </source>
</evidence>
<gene>
    <name evidence="5" type="ORF">FQV37_2660</name>
</gene>
<dbReference type="Gene3D" id="2.40.128.130">
    <property type="entry name" value="Autotransporter beta-domain"/>
    <property type="match status" value="1"/>
</dbReference>
<dbReference type="PANTHER" id="PTHR22835:SF659">
    <property type="entry name" value="GDSL LIPASE_ACYLHYDROLASE, PUTATIVE (AFU_ORTHOLOGUE AFUA_2G00510)-RELATED"/>
    <property type="match status" value="1"/>
</dbReference>
<dbReference type="PANTHER" id="PTHR22835">
    <property type="entry name" value="ZINC FINGER FYVE DOMAIN CONTAINING PROTEIN"/>
    <property type="match status" value="1"/>
</dbReference>
<comment type="caution">
    <text evidence="5">The sequence shown here is derived from an EMBL/GenBank/DDBJ whole genome shotgun (WGS) entry which is preliminary data.</text>
</comment>
<keyword evidence="6" id="KW-1185">Reference proteome</keyword>
<dbReference type="InterPro" id="IPR036709">
    <property type="entry name" value="Autotransporte_beta_dom_sf"/>
</dbReference>
<dbReference type="CDD" id="cd01847">
    <property type="entry name" value="Triacylglycerol_lipase_like"/>
    <property type="match status" value="1"/>
</dbReference>
<proteinExistence type="inferred from homology"/>
<evidence type="ECO:0000256" key="1">
    <source>
        <dbReference type="ARBA" id="ARBA00008668"/>
    </source>
</evidence>
<feature type="active site" description="Nucleophile" evidence="3">
    <location>
        <position position="99"/>
    </location>
</feature>
<evidence type="ECO:0000256" key="2">
    <source>
        <dbReference type="ARBA" id="ARBA00022729"/>
    </source>
</evidence>
<feature type="active site" evidence="3">
    <location>
        <position position="342"/>
    </location>
</feature>
<dbReference type="Pfam" id="PF03797">
    <property type="entry name" value="Autotransporter"/>
    <property type="match status" value="1"/>
</dbReference>
<feature type="domain" description="Autotransporter" evidence="4">
    <location>
        <begin position="394"/>
        <end position="669"/>
    </location>
</feature>
<keyword evidence="2" id="KW-0732">Signal</keyword>
<dbReference type="InterPro" id="IPR017186">
    <property type="entry name" value="Lipase_autotranspt_EstA"/>
</dbReference>
<comment type="similarity">
    <text evidence="1">Belongs to the 'GDSL' lipolytic enzyme family.</text>
</comment>
<dbReference type="Proteomes" id="UP000471465">
    <property type="component" value="Unassembled WGS sequence"/>
</dbReference>
<feature type="active site" evidence="3">
    <location>
        <position position="339"/>
    </location>
</feature>
<accession>A0A6N7C2S2</accession>
<dbReference type="PROSITE" id="PS51208">
    <property type="entry name" value="AUTOTRANSPORTER"/>
    <property type="match status" value="1"/>
</dbReference>
<sequence length="669" mass="71138">MIFQYLLPLFYALKTYLDKAIFLQLAIKTIASFLKSGYTRLTNYYIDDKEVTMPRNTSRSKISHTPFKTFTKSMLAVSLSIAGISHANAYDSVTFFGDSLTDGGYFSQVVPGPAQFTTNPDNTWATSFTEQLGTTAVPVVFGSPQTGNNYAIGGARAGEEALFPGGIPIASANSQVDSYLANNTVDPNGLYVVWAGANDLLAAAEDPANAQATILGAVASQTETINALKDNGAKYILVPNIPDVGLTPRVIDQGPVAQAQSTGATSLYNQFMLSAAANTGANIIPLDMFSLTQEIIASPAQYGFTNVTDEACGDNNSSLTCGPDTLVEANANETYFFADGIHPTGATHQLIADYANAVVTAPSLIGVLPHIATTTGLATNERLQSHVNQIQSSEQKPARTLWAVGEVANQEIAGFDGDNNTQVLLGVDFAHPNSANAVTGLYGNITQKDFENSDVGTGLSDIDLGEVGFGVYHSNKFGGLQINGAAGFGNMDVDVTRAVTLGSNQQQFKSNADGKRFYANLQAGYPMQVSNIAVTPYIGATASRVKIDGLKEKEMSGIAMQFDEQKYSTTYGKLGLKANHSLMENLNLFGDIHYQKQLSDNREAVTARLNTLPNISFETPMVETDDDNVAMTLGLSRSFGLLNANAGVTHSQGNDDDSTSLFVGLNGAF</sequence>
<dbReference type="InterPro" id="IPR005546">
    <property type="entry name" value="Autotransporte_beta"/>
</dbReference>
<dbReference type="InterPro" id="IPR036514">
    <property type="entry name" value="SGNH_hydro_sf"/>
</dbReference>
<organism evidence="5 6">
    <name type="scientific">Psychrobacter nivimaris</name>
    <dbReference type="NCBI Taxonomy" id="281738"/>
    <lineage>
        <taxon>Bacteria</taxon>
        <taxon>Pseudomonadati</taxon>
        <taxon>Pseudomonadota</taxon>
        <taxon>Gammaproteobacteria</taxon>
        <taxon>Moraxellales</taxon>
        <taxon>Moraxellaceae</taxon>
        <taxon>Psychrobacter</taxon>
    </lineage>
</organism>
<dbReference type="GO" id="GO:0016788">
    <property type="term" value="F:hydrolase activity, acting on ester bonds"/>
    <property type="evidence" value="ECO:0007669"/>
    <property type="project" value="InterPro"/>
</dbReference>
<dbReference type="EMBL" id="VZIZ01000007">
    <property type="protein sequence ID" value="KAF0569633.1"/>
    <property type="molecule type" value="Genomic_DNA"/>
</dbReference>
<evidence type="ECO:0000259" key="4">
    <source>
        <dbReference type="PROSITE" id="PS51208"/>
    </source>
</evidence>
<dbReference type="Gene3D" id="3.40.50.1110">
    <property type="entry name" value="SGNH hydrolase"/>
    <property type="match status" value="1"/>
</dbReference>
<protein>
    <submittedName>
        <fullName evidence="5">Phospholipase/lecithinase/hemolysin</fullName>
    </submittedName>
</protein>